<protein>
    <recommendedName>
        <fullName evidence="6">Heat shock protein 70</fullName>
    </recommendedName>
</protein>
<dbReference type="OMA" id="WISTRYY"/>
<evidence type="ECO:0008006" key="6">
    <source>
        <dbReference type="Google" id="ProtNLM"/>
    </source>
</evidence>
<dbReference type="InterPro" id="IPR013126">
    <property type="entry name" value="Hsp_70_fam"/>
</dbReference>
<comment type="similarity">
    <text evidence="1">Belongs to the heat shock protein 70 family.</text>
</comment>
<evidence type="ECO:0000313" key="4">
    <source>
        <dbReference type="Ensembl" id="ENSCABP00000001399.1"/>
    </source>
</evidence>
<name>A0A8C0FZ64_CHEAB</name>
<dbReference type="PANTHER" id="PTHR45639">
    <property type="entry name" value="HSC70CB, ISOFORM G-RELATED"/>
    <property type="match status" value="1"/>
</dbReference>
<sequence>MAAIGVHLGCTCASVAVYKDGRADVVANDAGDRVTPAVVAYSKNEEVVGLAAKQSRVRNIANTVVKVKQILGRRVFAVVFKCYVPWAWIM</sequence>
<evidence type="ECO:0000313" key="5">
    <source>
        <dbReference type="Proteomes" id="UP000694404"/>
    </source>
</evidence>
<reference evidence="4" key="1">
    <citation type="submission" date="2025-08" db="UniProtKB">
        <authorList>
            <consortium name="Ensembl"/>
        </authorList>
    </citation>
    <scope>IDENTIFICATION</scope>
</reference>
<evidence type="ECO:0000256" key="2">
    <source>
        <dbReference type="ARBA" id="ARBA00022741"/>
    </source>
</evidence>
<reference evidence="4" key="2">
    <citation type="submission" date="2025-09" db="UniProtKB">
        <authorList>
            <consortium name="Ensembl"/>
        </authorList>
    </citation>
    <scope>IDENTIFICATION</scope>
</reference>
<accession>A0A8C0FZ64</accession>
<keyword evidence="3" id="KW-0067">ATP-binding</keyword>
<organism evidence="4 5">
    <name type="scientific">Chelonoidis abingdonii</name>
    <name type="common">Abingdon island giant tortoise</name>
    <name type="synonym">Testudo abingdonii</name>
    <dbReference type="NCBI Taxonomy" id="106734"/>
    <lineage>
        <taxon>Eukaryota</taxon>
        <taxon>Metazoa</taxon>
        <taxon>Chordata</taxon>
        <taxon>Craniata</taxon>
        <taxon>Vertebrata</taxon>
        <taxon>Euteleostomi</taxon>
        <taxon>Archelosauria</taxon>
        <taxon>Testudinata</taxon>
        <taxon>Testudines</taxon>
        <taxon>Cryptodira</taxon>
        <taxon>Durocryptodira</taxon>
        <taxon>Testudinoidea</taxon>
        <taxon>Testudinidae</taxon>
        <taxon>Chelonoidis</taxon>
    </lineage>
</organism>
<keyword evidence="5" id="KW-1185">Reference proteome</keyword>
<dbReference type="GeneTree" id="ENSGT00940000156380"/>
<dbReference type="Ensembl" id="ENSCABT00000001511.1">
    <property type="protein sequence ID" value="ENSCABP00000001399.1"/>
    <property type="gene ID" value="ENSCABG00000001157.1"/>
</dbReference>
<dbReference type="Proteomes" id="UP000694404">
    <property type="component" value="Unplaced"/>
</dbReference>
<dbReference type="GO" id="GO:0140662">
    <property type="term" value="F:ATP-dependent protein folding chaperone"/>
    <property type="evidence" value="ECO:0007669"/>
    <property type="project" value="InterPro"/>
</dbReference>
<dbReference type="AlphaFoldDB" id="A0A8C0FZ64"/>
<dbReference type="FunFam" id="3.30.420.40:FF:000028">
    <property type="entry name" value="heat shock 70 kDa protein-like"/>
    <property type="match status" value="1"/>
</dbReference>
<dbReference type="GO" id="GO:0005524">
    <property type="term" value="F:ATP binding"/>
    <property type="evidence" value="ECO:0007669"/>
    <property type="project" value="UniProtKB-KW"/>
</dbReference>
<evidence type="ECO:0000256" key="3">
    <source>
        <dbReference type="ARBA" id="ARBA00022840"/>
    </source>
</evidence>
<dbReference type="Pfam" id="PF00012">
    <property type="entry name" value="HSP70"/>
    <property type="match status" value="1"/>
</dbReference>
<evidence type="ECO:0000256" key="1">
    <source>
        <dbReference type="ARBA" id="ARBA00007381"/>
    </source>
</evidence>
<proteinExistence type="inferred from homology"/>
<dbReference type="InterPro" id="IPR043129">
    <property type="entry name" value="ATPase_NBD"/>
</dbReference>
<dbReference type="SUPFAM" id="SSF53067">
    <property type="entry name" value="Actin-like ATPase domain"/>
    <property type="match status" value="1"/>
</dbReference>
<keyword evidence="2" id="KW-0547">Nucleotide-binding</keyword>
<dbReference type="Gene3D" id="3.30.420.40">
    <property type="match status" value="1"/>
</dbReference>